<name>A0A837IPH1_9BACT</name>
<comment type="caution">
    <text evidence="2">The sequence shown here is derived from an EMBL/GenBank/DDBJ whole genome shotgun (WGS) entry which is preliminary data.</text>
</comment>
<accession>A0A837IPH1</accession>
<dbReference type="EMBL" id="LCPH01000001">
    <property type="protein sequence ID" value="KKU93589.1"/>
    <property type="molecule type" value="Genomic_DNA"/>
</dbReference>
<feature type="compositionally biased region" description="Basic and acidic residues" evidence="1">
    <location>
        <begin position="39"/>
        <end position="50"/>
    </location>
</feature>
<sequence>MIETIFSLDGEEGGTKPSGRLDGEESEEKETPAPEALLDGEKEGDSKEAA</sequence>
<reference evidence="2 3" key="1">
    <citation type="journal article" date="2015" name="Nature">
        <title>rRNA introns, odd ribosomes, and small enigmatic genomes across a large radiation of phyla.</title>
        <authorList>
            <person name="Brown C.T."/>
            <person name="Hug L.A."/>
            <person name="Thomas B.C."/>
            <person name="Sharon I."/>
            <person name="Castelle C.J."/>
            <person name="Singh A."/>
            <person name="Wilkins M.J."/>
            <person name="Williams K.H."/>
            <person name="Banfield J.F."/>
        </authorList>
    </citation>
    <scope>NUCLEOTIDE SEQUENCE [LARGE SCALE GENOMIC DNA]</scope>
</reference>
<gene>
    <name evidence="2" type="ORF">UY25_C0001G0082</name>
</gene>
<evidence type="ECO:0000256" key="1">
    <source>
        <dbReference type="SAM" id="MobiDB-lite"/>
    </source>
</evidence>
<proteinExistence type="predicted"/>
<organism evidence="2 3">
    <name type="scientific">Candidatus Yanofskybacteria bacterium GW2011_GWC1_48_11</name>
    <dbReference type="NCBI Taxonomy" id="1619027"/>
    <lineage>
        <taxon>Bacteria</taxon>
        <taxon>Candidatus Yanofskyibacteriota</taxon>
    </lineage>
</organism>
<evidence type="ECO:0000313" key="2">
    <source>
        <dbReference type="EMBL" id="KKU93589.1"/>
    </source>
</evidence>
<evidence type="ECO:0000313" key="3">
    <source>
        <dbReference type="Proteomes" id="UP000034462"/>
    </source>
</evidence>
<dbReference type="Proteomes" id="UP000034462">
    <property type="component" value="Unassembled WGS sequence"/>
</dbReference>
<protein>
    <submittedName>
        <fullName evidence="2">Uncharacterized protein</fullName>
    </submittedName>
</protein>
<dbReference type="AlphaFoldDB" id="A0A837IPH1"/>
<feature type="region of interest" description="Disordered" evidence="1">
    <location>
        <begin position="1"/>
        <end position="50"/>
    </location>
</feature>